<evidence type="ECO:0000259" key="2">
    <source>
        <dbReference type="Pfam" id="PF21788"/>
    </source>
</evidence>
<gene>
    <name evidence="3" type="ORF">FWK35_00018612</name>
</gene>
<evidence type="ECO:0000313" key="4">
    <source>
        <dbReference type="Proteomes" id="UP000478052"/>
    </source>
</evidence>
<dbReference type="EMBL" id="VUJU01004463">
    <property type="protein sequence ID" value="KAF0754266.1"/>
    <property type="molecule type" value="Genomic_DNA"/>
</dbReference>
<dbReference type="Pfam" id="PF21787">
    <property type="entry name" value="TNP-like_RNaseH_N"/>
    <property type="match status" value="1"/>
</dbReference>
<feature type="non-terminal residue" evidence="3">
    <location>
        <position position="1"/>
    </location>
</feature>
<comment type="caution">
    <text evidence="3">The sequence shown here is derived from an EMBL/GenBank/DDBJ whole genome shotgun (WGS) entry which is preliminary data.</text>
</comment>
<proteinExistence type="predicted"/>
<dbReference type="AlphaFoldDB" id="A0A6G0YEP1"/>
<accession>A0A6G0YEP1</accession>
<keyword evidence="4" id="KW-1185">Reference proteome</keyword>
<evidence type="ECO:0000259" key="1">
    <source>
        <dbReference type="Pfam" id="PF21787"/>
    </source>
</evidence>
<sequence>LTSLNGTQNAELTKHALNLIKDTGVNVVSITFDGCSSNVTMARLLGCDFSIITLNTKFEDVVVFLDPAHMVKLIRNTFGEKKTFLDGDGNLIDFNFVQKLFILQETEGCHLANK</sequence>
<dbReference type="InterPro" id="IPR048365">
    <property type="entry name" value="TNP-like_RNaseH_N"/>
</dbReference>
<feature type="domain" description="Transposable element P transposase-like RNase H" evidence="1">
    <location>
        <begin position="2"/>
        <end position="46"/>
    </location>
</feature>
<evidence type="ECO:0000313" key="3">
    <source>
        <dbReference type="EMBL" id="KAF0754266.1"/>
    </source>
</evidence>
<protein>
    <submittedName>
        <fullName evidence="3">THAP-type domain-containing protein</fullName>
    </submittedName>
</protein>
<dbReference type="Proteomes" id="UP000478052">
    <property type="component" value="Unassembled WGS sequence"/>
</dbReference>
<name>A0A6G0YEP1_APHCR</name>
<organism evidence="3 4">
    <name type="scientific">Aphis craccivora</name>
    <name type="common">Cowpea aphid</name>
    <dbReference type="NCBI Taxonomy" id="307492"/>
    <lineage>
        <taxon>Eukaryota</taxon>
        <taxon>Metazoa</taxon>
        <taxon>Ecdysozoa</taxon>
        <taxon>Arthropoda</taxon>
        <taxon>Hexapoda</taxon>
        <taxon>Insecta</taxon>
        <taxon>Pterygota</taxon>
        <taxon>Neoptera</taxon>
        <taxon>Paraneoptera</taxon>
        <taxon>Hemiptera</taxon>
        <taxon>Sternorrhyncha</taxon>
        <taxon>Aphidomorpha</taxon>
        <taxon>Aphidoidea</taxon>
        <taxon>Aphididae</taxon>
        <taxon>Aphidini</taxon>
        <taxon>Aphis</taxon>
        <taxon>Aphis</taxon>
    </lineage>
</organism>
<dbReference type="InterPro" id="IPR048366">
    <property type="entry name" value="TNP-like_GBD"/>
</dbReference>
<dbReference type="Pfam" id="PF21788">
    <property type="entry name" value="TNP-like_GBD"/>
    <property type="match status" value="1"/>
</dbReference>
<feature type="domain" description="Transposable element P transposase-like GTP-binding insertion" evidence="2">
    <location>
        <begin position="68"/>
        <end position="114"/>
    </location>
</feature>
<dbReference type="OrthoDB" id="6627344at2759"/>
<reference evidence="3 4" key="1">
    <citation type="submission" date="2019-08" db="EMBL/GenBank/DDBJ databases">
        <title>Whole genome of Aphis craccivora.</title>
        <authorList>
            <person name="Voronova N.V."/>
            <person name="Shulinski R.S."/>
            <person name="Bandarenka Y.V."/>
            <person name="Zhorov D.G."/>
            <person name="Warner D."/>
        </authorList>
    </citation>
    <scope>NUCLEOTIDE SEQUENCE [LARGE SCALE GENOMIC DNA]</scope>
    <source>
        <strain evidence="3">180601</strain>
        <tissue evidence="3">Whole Body</tissue>
    </source>
</reference>